<dbReference type="Gene3D" id="1.10.340.70">
    <property type="match status" value="1"/>
</dbReference>
<dbReference type="Proteomes" id="UP000069940">
    <property type="component" value="Unassembled WGS sequence"/>
</dbReference>
<keyword evidence="6" id="KW-1185">Reference proteome</keyword>
<evidence type="ECO:0000256" key="2">
    <source>
        <dbReference type="ARBA" id="ARBA00023268"/>
    </source>
</evidence>
<evidence type="ECO:0000256" key="3">
    <source>
        <dbReference type="SAM" id="MobiDB-lite"/>
    </source>
</evidence>
<feature type="domain" description="Integrase catalytic" evidence="4">
    <location>
        <begin position="290"/>
        <end position="442"/>
    </location>
</feature>
<dbReference type="RefSeq" id="XP_062714983.1">
    <property type="nucleotide sequence ID" value="XM_062858999.1"/>
</dbReference>
<dbReference type="InterPro" id="IPR043502">
    <property type="entry name" value="DNA/RNA_pol_sf"/>
</dbReference>
<dbReference type="InterPro" id="IPR036397">
    <property type="entry name" value="RNaseH_sf"/>
</dbReference>
<dbReference type="GeneID" id="134291358"/>
<evidence type="ECO:0000313" key="6">
    <source>
        <dbReference type="Proteomes" id="UP000069940"/>
    </source>
</evidence>
<reference evidence="6" key="1">
    <citation type="journal article" date="2015" name="Proc. Natl. Acad. Sci. U.S.A.">
        <title>Genome sequence of the Asian Tiger mosquito, Aedes albopictus, reveals insights into its biology, genetics, and evolution.</title>
        <authorList>
            <person name="Chen X.G."/>
            <person name="Jiang X."/>
            <person name="Gu J."/>
            <person name="Xu M."/>
            <person name="Wu Y."/>
            <person name="Deng Y."/>
            <person name="Zhang C."/>
            <person name="Bonizzoni M."/>
            <person name="Dermauw W."/>
            <person name="Vontas J."/>
            <person name="Armbruster P."/>
            <person name="Huang X."/>
            <person name="Yang Y."/>
            <person name="Zhang H."/>
            <person name="He W."/>
            <person name="Peng H."/>
            <person name="Liu Y."/>
            <person name="Wu K."/>
            <person name="Chen J."/>
            <person name="Lirakis M."/>
            <person name="Topalis P."/>
            <person name="Van Leeuwen T."/>
            <person name="Hall A.B."/>
            <person name="Jiang X."/>
            <person name="Thorpe C."/>
            <person name="Mueller R.L."/>
            <person name="Sun C."/>
            <person name="Waterhouse R.M."/>
            <person name="Yan G."/>
            <person name="Tu Z.J."/>
            <person name="Fang X."/>
            <person name="James A.A."/>
        </authorList>
    </citation>
    <scope>NUCLEOTIDE SEQUENCE [LARGE SCALE GENOMIC DNA]</scope>
    <source>
        <strain evidence="6">Foshan</strain>
    </source>
</reference>
<dbReference type="Pfam" id="PF00665">
    <property type="entry name" value="rve"/>
    <property type="match status" value="1"/>
</dbReference>
<evidence type="ECO:0000259" key="4">
    <source>
        <dbReference type="PROSITE" id="PS50994"/>
    </source>
</evidence>
<dbReference type="InterPro" id="IPR050951">
    <property type="entry name" value="Retrovirus_Pol_polyprotein"/>
</dbReference>
<dbReference type="InterPro" id="IPR041577">
    <property type="entry name" value="RT_RNaseH_2"/>
</dbReference>
<dbReference type="EnsemblMetazoa" id="AALFPA23_003891.R4545">
    <property type="protein sequence ID" value="AALFPA23_003891.P4545"/>
    <property type="gene ID" value="AALFPA23_003891"/>
</dbReference>
<sequence>MPDPKNKEQARSFVGLITYYGRFFPNLSTILYPLNNLLKDDVSFVWSKECEKSFLCVKKEMQSDRFLVHYDPSLPVVLATDASPYGIGAVLSHQYPDGTKRPLQYASQTLTRTQQKYSQIDKEAYSIIFGVRKFHQCLYGRRFTLVTDNKPISQIFSESKGLPTMSAMRMQHYAAFLQAFDYRICHRRSSDHFNADAMSRLPTPHTDPESEIEEPDAVEVNAIQTLPLTVDELGSATLSDDSVREIKSLARSYCWWEGIDKDIESLVKDCASCQAAKANLPKVSFHCWDTPSEPFQRVHADYAGPFMGFYYLILIDAYSKWPAVYVVKNMTTETTIRFCREFFSTYGLPSVFVSDNGPQFTSADFANFLKMNGIVHKLSSPYHPATNGQAEWFIQTMKSKLKSLNCNRSEVHGEICSILLSYRKMIHPATGYSPAMIVFGRQIRSRLDLMIPSKDPNRSEVQSEGNCKRVLR</sequence>
<dbReference type="EC" id="2.7.7.49" evidence="1"/>
<evidence type="ECO:0000256" key="1">
    <source>
        <dbReference type="ARBA" id="ARBA00012493"/>
    </source>
</evidence>
<feature type="region of interest" description="Disordered" evidence="3">
    <location>
        <begin position="453"/>
        <end position="472"/>
    </location>
</feature>
<dbReference type="PROSITE" id="PS50994">
    <property type="entry name" value="INTEGRASE"/>
    <property type="match status" value="1"/>
</dbReference>
<dbReference type="SUPFAM" id="SSF53098">
    <property type="entry name" value="Ribonuclease H-like"/>
    <property type="match status" value="1"/>
</dbReference>
<dbReference type="Gene3D" id="3.30.70.270">
    <property type="match status" value="1"/>
</dbReference>
<accession>A0ABM1XY06</accession>
<name>A0ABM1XY06_AEDAL</name>
<dbReference type="Gene3D" id="3.30.420.10">
    <property type="entry name" value="Ribonuclease H-like superfamily/Ribonuclease H"/>
    <property type="match status" value="1"/>
</dbReference>
<dbReference type="InterPro" id="IPR001584">
    <property type="entry name" value="Integrase_cat-core"/>
</dbReference>
<organism evidence="5 6">
    <name type="scientific">Aedes albopictus</name>
    <name type="common">Asian tiger mosquito</name>
    <name type="synonym">Stegomyia albopicta</name>
    <dbReference type="NCBI Taxonomy" id="7160"/>
    <lineage>
        <taxon>Eukaryota</taxon>
        <taxon>Metazoa</taxon>
        <taxon>Ecdysozoa</taxon>
        <taxon>Arthropoda</taxon>
        <taxon>Hexapoda</taxon>
        <taxon>Insecta</taxon>
        <taxon>Pterygota</taxon>
        <taxon>Neoptera</taxon>
        <taxon>Endopterygota</taxon>
        <taxon>Diptera</taxon>
        <taxon>Nematocera</taxon>
        <taxon>Culicoidea</taxon>
        <taxon>Culicidae</taxon>
        <taxon>Culicinae</taxon>
        <taxon>Aedini</taxon>
        <taxon>Aedes</taxon>
        <taxon>Stegomyia</taxon>
    </lineage>
</organism>
<dbReference type="InterPro" id="IPR043128">
    <property type="entry name" value="Rev_trsase/Diguanyl_cyclase"/>
</dbReference>
<dbReference type="CDD" id="cd09274">
    <property type="entry name" value="RNase_HI_RT_Ty3"/>
    <property type="match status" value="1"/>
</dbReference>
<protein>
    <recommendedName>
        <fullName evidence="1">RNA-directed DNA polymerase</fullName>
        <ecNumber evidence="1">2.7.7.49</ecNumber>
    </recommendedName>
</protein>
<dbReference type="InterPro" id="IPR012337">
    <property type="entry name" value="RNaseH-like_sf"/>
</dbReference>
<dbReference type="PANTHER" id="PTHR37984:SF5">
    <property type="entry name" value="PROTEIN NYNRIN-LIKE"/>
    <property type="match status" value="1"/>
</dbReference>
<dbReference type="PANTHER" id="PTHR37984">
    <property type="entry name" value="PROTEIN CBG26694"/>
    <property type="match status" value="1"/>
</dbReference>
<dbReference type="SUPFAM" id="SSF56672">
    <property type="entry name" value="DNA/RNA polymerases"/>
    <property type="match status" value="1"/>
</dbReference>
<reference evidence="5" key="2">
    <citation type="submission" date="2025-05" db="UniProtKB">
        <authorList>
            <consortium name="EnsemblMetazoa"/>
        </authorList>
    </citation>
    <scope>IDENTIFICATION</scope>
    <source>
        <strain evidence="5">Foshan</strain>
    </source>
</reference>
<dbReference type="Pfam" id="PF17921">
    <property type="entry name" value="Integrase_H2C2"/>
    <property type="match status" value="1"/>
</dbReference>
<dbReference type="InterPro" id="IPR041588">
    <property type="entry name" value="Integrase_H2C2"/>
</dbReference>
<proteinExistence type="predicted"/>
<keyword evidence="2" id="KW-0511">Multifunctional enzyme</keyword>
<dbReference type="Pfam" id="PF17919">
    <property type="entry name" value="RT_RNaseH_2"/>
    <property type="match status" value="1"/>
</dbReference>
<evidence type="ECO:0000313" key="5">
    <source>
        <dbReference type="EnsemblMetazoa" id="AALFPA23_003891.P4545"/>
    </source>
</evidence>